<feature type="domain" description="Ionotropic glutamate receptor C-terminal" evidence="15">
    <location>
        <begin position="216"/>
        <end position="566"/>
    </location>
</feature>
<keyword evidence="6 13" id="KW-1133">Transmembrane helix</keyword>
<keyword evidence="4" id="KW-1003">Cell membrane</keyword>
<dbReference type="Gene3D" id="3.40.190.10">
    <property type="entry name" value="Periplasmic binding protein-like II"/>
    <property type="match status" value="3"/>
</dbReference>
<evidence type="ECO:0000256" key="14">
    <source>
        <dbReference type="SAM" id="SignalP"/>
    </source>
</evidence>
<evidence type="ECO:0000256" key="4">
    <source>
        <dbReference type="ARBA" id="ARBA00022475"/>
    </source>
</evidence>
<keyword evidence="5 13" id="KW-0812">Transmembrane</keyword>
<dbReference type="PANTHER" id="PTHR42643:SF30">
    <property type="entry name" value="IONOTROPIC RECEPTOR 40A-RELATED"/>
    <property type="match status" value="1"/>
</dbReference>
<dbReference type="InterPro" id="IPR019594">
    <property type="entry name" value="Glu/Gly-bd"/>
</dbReference>
<evidence type="ECO:0000256" key="1">
    <source>
        <dbReference type="ARBA" id="ARBA00004651"/>
    </source>
</evidence>
<proteinExistence type="inferred from homology"/>
<feature type="chain" id="PRO_5034473129" evidence="14">
    <location>
        <begin position="30"/>
        <end position="632"/>
    </location>
</feature>
<evidence type="ECO:0000256" key="11">
    <source>
        <dbReference type="ARBA" id="ARBA00023286"/>
    </source>
</evidence>
<feature type="transmembrane region" description="Helical" evidence="13">
    <location>
        <begin position="584"/>
        <end position="604"/>
    </location>
</feature>
<keyword evidence="14" id="KW-0732">Signal</keyword>
<feature type="signal peptide" evidence="14">
    <location>
        <begin position="1"/>
        <end position="29"/>
    </location>
</feature>
<evidence type="ECO:0000256" key="6">
    <source>
        <dbReference type="ARBA" id="ARBA00022989"/>
    </source>
</evidence>
<dbReference type="SMART" id="SM00079">
    <property type="entry name" value="PBPe"/>
    <property type="match status" value="1"/>
</dbReference>
<dbReference type="OMA" id="WILIFER"/>
<keyword evidence="12" id="KW-0407">Ion channel</keyword>
<keyword evidence="16" id="KW-1185">Reference proteome</keyword>
<sequence>MAMRAEHVFGGKRWLTLALVLSLTTSSLGGVLDTRLGVDFLVKYVEFTDVLNLNFFAAPGGALLAPNAVKQLSAKRRVAVSTFEVADHVALTSAVTRGAQAGVLNAAYLDTPSDLELLREASNQGPLLRRYRWLILCRSVAAINTTSSIYLPVDNKVMFVEQTSPNSTVLKLYDIYQATMFTSQQVRAVGQFTATGGLSMAMKDPAQSRTNFTGLHLRCVTLPQEPFTYLAPGPDGTTVLQSGHIADVWRILQNTLGFTYTCRQPADMTFGVLSNGEWGGMMRALVDGEADVIVAPLDYTVERAAAVDFTIGLRNTATRMVTKKRALMDSTWTTFTQEFTKEAWGGTLALVFLAPPFLAFITQLSPSEKVKISLRDAYVISVGALAFQGASVETTSGAGRIVFIVIFLGTLLTYCYYTSALTASLTIASTTLPVESLQDVVNSGHYDIGIKLGTSRQGEFQHSLTSPFREAWQRFIQPNLGLMPTSHQEGIDKVAEGGYVFLLDENVFVYEFGSDCRVTLIPPRYFETPTGLAFSQGSPYVKIFNQLILRMRNGGILDRSWEQLQPAKNLCDNSDVISLNPTQLFTAFLLLMVGAGLAILMLPVEKWYWNRYGKKKVEEEIQPPSLYWGTWG</sequence>
<evidence type="ECO:0000256" key="12">
    <source>
        <dbReference type="ARBA" id="ARBA00023303"/>
    </source>
</evidence>
<reference evidence="17" key="1">
    <citation type="submission" date="2025-08" db="UniProtKB">
        <authorList>
            <consortium name="RefSeq"/>
        </authorList>
    </citation>
    <scope>IDENTIFICATION</scope>
    <source>
        <tissue evidence="17">Whole organism</tissue>
    </source>
</reference>
<evidence type="ECO:0000259" key="15">
    <source>
        <dbReference type="SMART" id="SM00079"/>
    </source>
</evidence>
<dbReference type="AlphaFoldDB" id="A0A8B7N8H5"/>
<dbReference type="GeneID" id="108667077"/>
<keyword evidence="8 13" id="KW-0472">Membrane</keyword>
<gene>
    <name evidence="17" type="primary">LOC108667077</name>
</gene>
<comment type="subcellular location">
    <subcellularLocation>
        <location evidence="1">Cell membrane</location>
        <topology evidence="1">Multi-pass membrane protein</topology>
    </subcellularLocation>
</comment>
<evidence type="ECO:0000256" key="13">
    <source>
        <dbReference type="SAM" id="Phobius"/>
    </source>
</evidence>
<dbReference type="Pfam" id="PF00060">
    <property type="entry name" value="Lig_chan"/>
    <property type="match status" value="1"/>
</dbReference>
<keyword evidence="3" id="KW-0813">Transport</keyword>
<evidence type="ECO:0000256" key="7">
    <source>
        <dbReference type="ARBA" id="ARBA00023065"/>
    </source>
</evidence>
<dbReference type="RefSeq" id="XP_018009548.1">
    <property type="nucleotide sequence ID" value="XM_018154059.2"/>
</dbReference>
<keyword evidence="7" id="KW-0406">Ion transport</keyword>
<feature type="transmembrane region" description="Helical" evidence="13">
    <location>
        <begin position="397"/>
        <end position="417"/>
    </location>
</feature>
<evidence type="ECO:0000256" key="10">
    <source>
        <dbReference type="ARBA" id="ARBA00023180"/>
    </source>
</evidence>
<dbReference type="PANTHER" id="PTHR42643">
    <property type="entry name" value="IONOTROPIC RECEPTOR 20A-RELATED"/>
    <property type="match status" value="1"/>
</dbReference>
<dbReference type="KEGG" id="hazt:108667077"/>
<evidence type="ECO:0000313" key="17">
    <source>
        <dbReference type="RefSeq" id="XP_018009548.1"/>
    </source>
</evidence>
<dbReference type="InterPro" id="IPR052192">
    <property type="entry name" value="Insect_Ionotropic_Sensory_Rcpt"/>
</dbReference>
<protein>
    <submittedName>
        <fullName evidence="17">Probable glutamate receptor</fullName>
    </submittedName>
</protein>
<dbReference type="Proteomes" id="UP000694843">
    <property type="component" value="Unplaced"/>
</dbReference>
<evidence type="ECO:0000256" key="8">
    <source>
        <dbReference type="ARBA" id="ARBA00023136"/>
    </source>
</evidence>
<comment type="similarity">
    <text evidence="2">Belongs to the glutamate-gated ion channel (TC 1.A.10.1) family.</text>
</comment>
<feature type="transmembrane region" description="Helical" evidence="13">
    <location>
        <begin position="343"/>
        <end position="361"/>
    </location>
</feature>
<dbReference type="Pfam" id="PF10613">
    <property type="entry name" value="Lig_chan-Glu_bd"/>
    <property type="match status" value="1"/>
</dbReference>
<evidence type="ECO:0000256" key="2">
    <source>
        <dbReference type="ARBA" id="ARBA00008685"/>
    </source>
</evidence>
<keyword evidence="10" id="KW-0325">Glycoprotein</keyword>
<keyword evidence="9 17" id="KW-0675">Receptor</keyword>
<organism evidence="16 17">
    <name type="scientific">Hyalella azteca</name>
    <name type="common">Amphipod</name>
    <dbReference type="NCBI Taxonomy" id="294128"/>
    <lineage>
        <taxon>Eukaryota</taxon>
        <taxon>Metazoa</taxon>
        <taxon>Ecdysozoa</taxon>
        <taxon>Arthropoda</taxon>
        <taxon>Crustacea</taxon>
        <taxon>Multicrustacea</taxon>
        <taxon>Malacostraca</taxon>
        <taxon>Eumalacostraca</taxon>
        <taxon>Peracarida</taxon>
        <taxon>Amphipoda</taxon>
        <taxon>Senticaudata</taxon>
        <taxon>Talitrida</taxon>
        <taxon>Talitroidea</taxon>
        <taxon>Hyalellidae</taxon>
        <taxon>Hyalella</taxon>
    </lineage>
</organism>
<evidence type="ECO:0000256" key="3">
    <source>
        <dbReference type="ARBA" id="ARBA00022448"/>
    </source>
</evidence>
<dbReference type="SUPFAM" id="SSF53850">
    <property type="entry name" value="Periplasmic binding protein-like II"/>
    <property type="match status" value="1"/>
</dbReference>
<keyword evidence="11" id="KW-1071">Ligand-gated ion channel</keyword>
<feature type="transmembrane region" description="Helical" evidence="13">
    <location>
        <begin position="373"/>
        <end position="391"/>
    </location>
</feature>
<dbReference type="GO" id="GO:0005886">
    <property type="term" value="C:plasma membrane"/>
    <property type="evidence" value="ECO:0007669"/>
    <property type="project" value="UniProtKB-SubCell"/>
</dbReference>
<dbReference type="OrthoDB" id="6117597at2759"/>
<dbReference type="GO" id="GO:0015276">
    <property type="term" value="F:ligand-gated monoatomic ion channel activity"/>
    <property type="evidence" value="ECO:0007669"/>
    <property type="project" value="InterPro"/>
</dbReference>
<dbReference type="InterPro" id="IPR001320">
    <property type="entry name" value="Iontro_rcpt_C"/>
</dbReference>
<accession>A0A8B7N8H5</accession>
<evidence type="ECO:0000256" key="5">
    <source>
        <dbReference type="ARBA" id="ARBA00022692"/>
    </source>
</evidence>
<evidence type="ECO:0000313" key="16">
    <source>
        <dbReference type="Proteomes" id="UP000694843"/>
    </source>
</evidence>
<name>A0A8B7N8H5_HYAAZ</name>
<dbReference type="GO" id="GO:0050906">
    <property type="term" value="P:detection of stimulus involved in sensory perception"/>
    <property type="evidence" value="ECO:0007669"/>
    <property type="project" value="UniProtKB-ARBA"/>
</dbReference>
<evidence type="ECO:0000256" key="9">
    <source>
        <dbReference type="ARBA" id="ARBA00023170"/>
    </source>
</evidence>